<dbReference type="Gene3D" id="3.30.420.150">
    <property type="entry name" value="Exopolyphosphatase. Domain 2"/>
    <property type="match status" value="1"/>
</dbReference>
<dbReference type="RefSeq" id="WP_285966345.1">
    <property type="nucleotide sequence ID" value="NZ_CP127294.1"/>
</dbReference>
<evidence type="ECO:0000313" key="4">
    <source>
        <dbReference type="Proteomes" id="UP001236014"/>
    </source>
</evidence>
<dbReference type="EMBL" id="CP127294">
    <property type="protein sequence ID" value="WIX75575.1"/>
    <property type="molecule type" value="Genomic_DNA"/>
</dbReference>
<feature type="compositionally biased region" description="Basic residues" evidence="1">
    <location>
        <begin position="141"/>
        <end position="150"/>
    </location>
</feature>
<feature type="domain" description="Ppx/GppA phosphatase N-terminal" evidence="2">
    <location>
        <begin position="2"/>
        <end position="119"/>
    </location>
</feature>
<dbReference type="InterPro" id="IPR003695">
    <property type="entry name" value="Ppx_GppA_N"/>
</dbReference>
<keyword evidence="4" id="KW-1185">Reference proteome</keyword>
<accession>A0A9Y2I874</accession>
<protein>
    <recommendedName>
        <fullName evidence="2">Ppx/GppA phosphatase N-terminal domain-containing protein</fullName>
    </recommendedName>
</protein>
<name>A0A9Y2I874_9PSEU</name>
<sequence length="221" mass="24502">MKRLRRHVQDTLSEVLGRVRWEGPPRRAVAASKTVKQLARPSGAAAQRKGPFVTRELTVAALRERIPQLTEATAADRPHLRGISRSRARQAGVLGAEGALSVEVCPCALREGIMLRHLERIAETPALLLLPLTRHPDARARPLHPSRNGRRLPEQSGPVRCWGRRVFGPNEPIRTGAPMAEDRLRPPQQQEPPELTEEMDPGLGTRWRTTRTAGSGPGSRR</sequence>
<proteinExistence type="predicted"/>
<evidence type="ECO:0000256" key="1">
    <source>
        <dbReference type="SAM" id="MobiDB-lite"/>
    </source>
</evidence>
<reference evidence="3 4" key="1">
    <citation type="submission" date="2023-06" db="EMBL/GenBank/DDBJ databases">
        <authorList>
            <person name="Oyuntsetseg B."/>
            <person name="Kim S.B."/>
        </authorList>
    </citation>
    <scope>NUCLEOTIDE SEQUENCE [LARGE SCALE GENOMIC DNA]</scope>
    <source>
        <strain evidence="3 4">2-15</strain>
    </source>
</reference>
<evidence type="ECO:0000313" key="3">
    <source>
        <dbReference type="EMBL" id="WIX75575.1"/>
    </source>
</evidence>
<dbReference type="Proteomes" id="UP001236014">
    <property type="component" value="Chromosome"/>
</dbReference>
<dbReference type="InterPro" id="IPR043129">
    <property type="entry name" value="ATPase_NBD"/>
</dbReference>
<evidence type="ECO:0000259" key="2">
    <source>
        <dbReference type="Pfam" id="PF02541"/>
    </source>
</evidence>
<dbReference type="Pfam" id="PF02541">
    <property type="entry name" value="Ppx-GppA"/>
    <property type="match status" value="1"/>
</dbReference>
<dbReference type="KEGG" id="acab:QRX50_29195"/>
<feature type="region of interest" description="Disordered" evidence="1">
    <location>
        <begin position="139"/>
        <end position="221"/>
    </location>
</feature>
<dbReference type="SUPFAM" id="SSF53067">
    <property type="entry name" value="Actin-like ATPase domain"/>
    <property type="match status" value="1"/>
</dbReference>
<organism evidence="3 4">
    <name type="scientific">Amycolatopsis carbonis</name>
    <dbReference type="NCBI Taxonomy" id="715471"/>
    <lineage>
        <taxon>Bacteria</taxon>
        <taxon>Bacillati</taxon>
        <taxon>Actinomycetota</taxon>
        <taxon>Actinomycetes</taxon>
        <taxon>Pseudonocardiales</taxon>
        <taxon>Pseudonocardiaceae</taxon>
        <taxon>Amycolatopsis</taxon>
    </lineage>
</organism>
<gene>
    <name evidence="3" type="ORF">QRX50_29195</name>
</gene>
<dbReference type="AlphaFoldDB" id="A0A9Y2I874"/>